<name>X1UGA8_9ZZZZ</name>
<accession>X1UGA8</accession>
<feature type="non-terminal residue" evidence="1">
    <location>
        <position position="198"/>
    </location>
</feature>
<comment type="caution">
    <text evidence="1">The sequence shown here is derived from an EMBL/GenBank/DDBJ whole genome shotgun (WGS) entry which is preliminary data.</text>
</comment>
<evidence type="ECO:0000313" key="1">
    <source>
        <dbReference type="EMBL" id="GAI91389.1"/>
    </source>
</evidence>
<dbReference type="InterPro" id="IPR023642">
    <property type="entry name" value="DNA_primase_lsu_PriL"/>
</dbReference>
<organism evidence="1">
    <name type="scientific">marine sediment metagenome</name>
    <dbReference type="NCBI Taxonomy" id="412755"/>
    <lineage>
        <taxon>unclassified sequences</taxon>
        <taxon>metagenomes</taxon>
        <taxon>ecological metagenomes</taxon>
    </lineage>
</organism>
<proteinExistence type="predicted"/>
<dbReference type="GO" id="GO:0003899">
    <property type="term" value="F:DNA-directed RNA polymerase activity"/>
    <property type="evidence" value="ECO:0007669"/>
    <property type="project" value="InterPro"/>
</dbReference>
<dbReference type="CDD" id="cd06560">
    <property type="entry name" value="PriL"/>
    <property type="match status" value="1"/>
</dbReference>
<dbReference type="EMBL" id="BARW01023066">
    <property type="protein sequence ID" value="GAI91389.1"/>
    <property type="molecule type" value="Genomic_DNA"/>
</dbReference>
<sequence>MSIPTELINRYPWLPSLKKQYSEIASKSPSMFISEVFSRDFGSDLKERLLDLFEAAFDNLEEISDYKSDRLNVYVYLLLNIFLYALDNQLITNRLANLYSKITYNELIKENNDANIYNICQDLGLNIRYYEPPINYGVNIVKDHHQKLETNFTIHFIDYLRLASNLRDEYRKLVHNSLLEGYVFIQNKRLIRLIQEYV</sequence>
<gene>
    <name evidence="1" type="ORF">S12H4_38336</name>
</gene>
<reference evidence="1" key="1">
    <citation type="journal article" date="2014" name="Front. Microbiol.">
        <title>High frequency of phylogenetically diverse reductive dehalogenase-homologous genes in deep subseafloor sedimentary metagenomes.</title>
        <authorList>
            <person name="Kawai M."/>
            <person name="Futagami T."/>
            <person name="Toyoda A."/>
            <person name="Takaki Y."/>
            <person name="Nishi S."/>
            <person name="Hori S."/>
            <person name="Arai W."/>
            <person name="Tsubouchi T."/>
            <person name="Morono Y."/>
            <person name="Uchiyama I."/>
            <person name="Ito T."/>
            <person name="Fujiyama A."/>
            <person name="Inagaki F."/>
            <person name="Takami H."/>
        </authorList>
    </citation>
    <scope>NUCLEOTIDE SEQUENCE</scope>
    <source>
        <strain evidence="1">Expedition CK06-06</strain>
    </source>
</reference>
<dbReference type="SUPFAM" id="SSF140914">
    <property type="entry name" value="PriB N-terminal domain-like"/>
    <property type="match status" value="1"/>
</dbReference>
<protein>
    <submittedName>
        <fullName evidence="1">Uncharacterized protein</fullName>
    </submittedName>
</protein>
<dbReference type="AlphaFoldDB" id="X1UGA8"/>